<dbReference type="RefSeq" id="WP_088662931.1">
    <property type="nucleotide sequence ID" value="NZ_CP021404.1"/>
</dbReference>
<comment type="similarity">
    <text evidence="1 2">Belongs to the allantoicase family.</text>
</comment>
<feature type="domain" description="Allantoicase" evidence="3">
    <location>
        <begin position="190"/>
        <end position="334"/>
    </location>
</feature>
<dbReference type="PANTHER" id="PTHR12045">
    <property type="entry name" value="ALLANTOICASE"/>
    <property type="match status" value="1"/>
</dbReference>
<dbReference type="InterPro" id="IPR015908">
    <property type="entry name" value="Allantoicase_dom"/>
</dbReference>
<dbReference type="PANTHER" id="PTHR12045:SF3">
    <property type="entry name" value="INACTIVE ALLANTOICASE-RELATED"/>
    <property type="match status" value="1"/>
</dbReference>
<dbReference type="SUPFAM" id="SSF49785">
    <property type="entry name" value="Galactose-binding domain-like"/>
    <property type="match status" value="2"/>
</dbReference>
<dbReference type="NCBIfam" id="TIGR02961">
    <property type="entry name" value="allantoicase"/>
    <property type="match status" value="1"/>
</dbReference>
<dbReference type="PIRSF" id="PIRSF016516">
    <property type="entry name" value="Allantoicase"/>
    <property type="match status" value="1"/>
</dbReference>
<dbReference type="Gene3D" id="2.60.120.260">
    <property type="entry name" value="Galactose-binding domain-like"/>
    <property type="match status" value="2"/>
</dbReference>
<dbReference type="Pfam" id="PF03561">
    <property type="entry name" value="Allantoicase"/>
    <property type="match status" value="2"/>
</dbReference>
<organism evidence="4 5">
    <name type="scientific">Pacificitalea manganoxidans</name>
    <dbReference type="NCBI Taxonomy" id="1411902"/>
    <lineage>
        <taxon>Bacteria</taxon>
        <taxon>Pseudomonadati</taxon>
        <taxon>Pseudomonadota</taxon>
        <taxon>Alphaproteobacteria</taxon>
        <taxon>Rhodobacterales</taxon>
        <taxon>Paracoccaceae</taxon>
        <taxon>Pacificitalea</taxon>
    </lineage>
</organism>
<evidence type="ECO:0000313" key="4">
    <source>
        <dbReference type="EMBL" id="ATI40808.1"/>
    </source>
</evidence>
<dbReference type="InterPro" id="IPR008979">
    <property type="entry name" value="Galactose-bd-like_sf"/>
</dbReference>
<evidence type="ECO:0000256" key="1">
    <source>
        <dbReference type="ARBA" id="ARBA00009242"/>
    </source>
</evidence>
<evidence type="ECO:0000256" key="2">
    <source>
        <dbReference type="HAMAP-Rule" id="MF_00813"/>
    </source>
</evidence>
<dbReference type="AlphaFoldDB" id="A0A291LWE1"/>
<dbReference type="InterPro" id="IPR005164">
    <property type="entry name" value="Allantoicase"/>
</dbReference>
<dbReference type="Proteomes" id="UP000219050">
    <property type="component" value="Chromosome"/>
</dbReference>
<comment type="catalytic activity">
    <reaction evidence="2">
        <text>allantoate + H2O = (S)-ureidoglycolate + urea</text>
        <dbReference type="Rhea" id="RHEA:11016"/>
        <dbReference type="ChEBI" id="CHEBI:15377"/>
        <dbReference type="ChEBI" id="CHEBI:16199"/>
        <dbReference type="ChEBI" id="CHEBI:17536"/>
        <dbReference type="ChEBI" id="CHEBI:57296"/>
        <dbReference type="EC" id="3.5.3.4"/>
    </reaction>
</comment>
<dbReference type="HAMAP" id="MF_00813">
    <property type="entry name" value="Allantoicase"/>
    <property type="match status" value="1"/>
</dbReference>
<protein>
    <recommendedName>
        <fullName evidence="2">Probable allantoicase</fullName>
        <ecNumber evidence="2">3.5.3.4</ecNumber>
    </recommendedName>
    <alternativeName>
        <fullName evidence="2">Allantoate amidinohydrolase</fullName>
    </alternativeName>
</protein>
<accession>A0A291LWE1</accession>
<comment type="pathway">
    <text evidence="2">Nitrogen metabolism; (S)-allantoin degradation; (S)-ureidoglycolate from allantoate (aminidohydrolase route): step 1/1.</text>
</comment>
<name>A0A291LWE1_9RHOB</name>
<sequence>MTTIENIRADIPLFARTGINLASAGLGAQAVSASNEFFAPLERMLQDNAPVFIPDKFDDNGKWMDGWETQRRRDGGHDHAVIKLAAPGRILGFNLDTSHFTGNYAPACKIEAAHELGATEEDTNWVQILPHKALSASAEHYFSCDSFESWQYLRLHIYPDGGIARLRVYGVPELDDSSDGEIDLVAALNGGRILAFSDAHYGDYMRLLAPGRGINMGDGWETRRRREPGYDWMVLALGARGVIEKALVDTCHFKGNYPDRCSIQVADMRNFGDGLTDALVTDSMFWKTLLPETRLQADHEHLFTELADFGPATHVRFNMFPDGGVSRLRLFGRPVGRPD</sequence>
<evidence type="ECO:0000313" key="5">
    <source>
        <dbReference type="Proteomes" id="UP000219050"/>
    </source>
</evidence>
<proteinExistence type="inferred from homology"/>
<keyword evidence="5" id="KW-1185">Reference proteome</keyword>
<dbReference type="GO" id="GO:0004037">
    <property type="term" value="F:allantoicase activity"/>
    <property type="evidence" value="ECO:0007669"/>
    <property type="project" value="UniProtKB-UniRule"/>
</dbReference>
<gene>
    <name evidence="2" type="primary">alc</name>
    <name evidence="4" type="ORF">CBW24_01465</name>
</gene>
<dbReference type="EMBL" id="CP021404">
    <property type="protein sequence ID" value="ATI40808.1"/>
    <property type="molecule type" value="Genomic_DNA"/>
</dbReference>
<keyword evidence="2" id="KW-0659">Purine metabolism</keyword>
<evidence type="ECO:0000259" key="3">
    <source>
        <dbReference type="Pfam" id="PF03561"/>
    </source>
</evidence>
<dbReference type="KEGG" id="cmag:CBW24_01465"/>
<dbReference type="GO" id="GO:0000256">
    <property type="term" value="P:allantoin catabolic process"/>
    <property type="evidence" value="ECO:0007669"/>
    <property type="project" value="UniProtKB-UniRule"/>
</dbReference>
<dbReference type="UniPathway" id="UPA00395">
    <property type="reaction ID" value="UER00654"/>
</dbReference>
<dbReference type="GO" id="GO:0006144">
    <property type="term" value="P:purine nucleobase metabolic process"/>
    <property type="evidence" value="ECO:0007669"/>
    <property type="project" value="UniProtKB-KW"/>
</dbReference>
<keyword evidence="2" id="KW-0378">Hydrolase</keyword>
<reference evidence="4 5" key="1">
    <citation type="submission" date="2017-05" db="EMBL/GenBank/DDBJ databases">
        <title>Comparative genomic and metabolic analysis of manganese-oxidizing mechanisms in Celeribater manganoxidans DY25T: its adaption to the environment of polymetallic nodule.</title>
        <authorList>
            <person name="Wang X."/>
        </authorList>
    </citation>
    <scope>NUCLEOTIDE SEQUENCE [LARGE SCALE GENOMIC DNA]</scope>
    <source>
        <strain evidence="4 5">DY25</strain>
    </source>
</reference>
<feature type="domain" description="Allantoicase" evidence="3">
    <location>
        <begin position="27"/>
        <end position="171"/>
    </location>
</feature>
<dbReference type="OrthoDB" id="2078334at2"/>
<dbReference type="EC" id="3.5.3.4" evidence="2"/>